<comment type="caution">
    <text evidence="2">The sequence shown here is derived from an EMBL/GenBank/DDBJ whole genome shotgun (WGS) entry which is preliminary data.</text>
</comment>
<evidence type="ECO:0000259" key="1">
    <source>
        <dbReference type="Pfam" id="PF13843"/>
    </source>
</evidence>
<protein>
    <recommendedName>
        <fullName evidence="1">PiggyBac transposable element-derived protein domain-containing protein</fullName>
    </recommendedName>
</protein>
<sequence>MIERIAKCTNKEGQRVRGEQWRHTDATEIEGFIGCLLHMGALRDNGTPTTILWSKTEGNPQIMTCFSRDRFLKLSNHLRFEDKETRSQRREKDAFAPLRDLWEDFNGNLSREYVPGPTLTVDEQLMPWRGRCAFLQYLPSKPDNYGLKIFWICDSENGFPLHGDPYLRRNGQKRETNIGRNTAKALASPYFGSGRNLKVDNFFTDMELSAHLLANNMTLVGTIRTALVVWRKVNPSDKLKDEDRRELYNITVTKELIRPQLECGQIMKNLSRHLKFTINTALYQHPTRQAQVGEVSTPDDRKHVLVTINIIIIILTNTNIILSSSSIPVFVTINNITIIIINTNRSINLSSSSVSVTSTISSSSSSLSTPISSFPHQQYVFIIILSNTNIILLSPPTISSSVFITTNNTPIIIILTNTNINLSPSTVYYIYMYSSSSSSTPISSFCQHHQHSHQQHPLLSSV</sequence>
<feature type="domain" description="PiggyBac transposable element-derived protein" evidence="1">
    <location>
        <begin position="1"/>
        <end position="225"/>
    </location>
</feature>
<dbReference type="PANTHER" id="PTHR46599:SF6">
    <property type="entry name" value="DUAL SPECIFICITY PHOSPHATASE 26"/>
    <property type="match status" value="1"/>
</dbReference>
<keyword evidence="3" id="KW-1185">Reference proteome</keyword>
<evidence type="ECO:0000313" key="3">
    <source>
        <dbReference type="Proteomes" id="UP001283361"/>
    </source>
</evidence>
<name>A0AAE0YD87_9GAST</name>
<dbReference type="Proteomes" id="UP001283361">
    <property type="component" value="Unassembled WGS sequence"/>
</dbReference>
<dbReference type="InterPro" id="IPR029526">
    <property type="entry name" value="PGBD"/>
</dbReference>
<dbReference type="Pfam" id="PF13843">
    <property type="entry name" value="DDE_Tnp_1_7"/>
    <property type="match status" value="1"/>
</dbReference>
<dbReference type="EMBL" id="JAWDGP010006494">
    <property type="protein sequence ID" value="KAK3740007.1"/>
    <property type="molecule type" value="Genomic_DNA"/>
</dbReference>
<evidence type="ECO:0000313" key="2">
    <source>
        <dbReference type="EMBL" id="KAK3740007.1"/>
    </source>
</evidence>
<reference evidence="2" key="1">
    <citation type="journal article" date="2023" name="G3 (Bethesda)">
        <title>A reference genome for the long-term kleptoplast-retaining sea slug Elysia crispata morphotype clarki.</title>
        <authorList>
            <person name="Eastman K.E."/>
            <person name="Pendleton A.L."/>
            <person name="Shaikh M.A."/>
            <person name="Suttiyut T."/>
            <person name="Ogas R."/>
            <person name="Tomko P."/>
            <person name="Gavelis G."/>
            <person name="Widhalm J.R."/>
            <person name="Wisecaver J.H."/>
        </authorList>
    </citation>
    <scope>NUCLEOTIDE SEQUENCE</scope>
    <source>
        <strain evidence="2">ECLA1</strain>
    </source>
</reference>
<dbReference type="AlphaFoldDB" id="A0AAE0YD87"/>
<accession>A0AAE0YD87</accession>
<dbReference type="PANTHER" id="PTHR46599">
    <property type="entry name" value="PIGGYBAC TRANSPOSABLE ELEMENT-DERIVED PROTEIN 4"/>
    <property type="match status" value="1"/>
</dbReference>
<organism evidence="2 3">
    <name type="scientific">Elysia crispata</name>
    <name type="common">lettuce slug</name>
    <dbReference type="NCBI Taxonomy" id="231223"/>
    <lineage>
        <taxon>Eukaryota</taxon>
        <taxon>Metazoa</taxon>
        <taxon>Spiralia</taxon>
        <taxon>Lophotrochozoa</taxon>
        <taxon>Mollusca</taxon>
        <taxon>Gastropoda</taxon>
        <taxon>Heterobranchia</taxon>
        <taxon>Euthyneura</taxon>
        <taxon>Panpulmonata</taxon>
        <taxon>Sacoglossa</taxon>
        <taxon>Placobranchoidea</taxon>
        <taxon>Plakobranchidae</taxon>
        <taxon>Elysia</taxon>
    </lineage>
</organism>
<gene>
    <name evidence="2" type="ORF">RRG08_005279</name>
</gene>
<proteinExistence type="predicted"/>